<evidence type="ECO:0000256" key="7">
    <source>
        <dbReference type="SAM" id="Phobius"/>
    </source>
</evidence>
<keyword evidence="3 7" id="KW-0812">Transmembrane</keyword>
<keyword evidence="5 7" id="KW-0472">Membrane</keyword>
<feature type="compositionally biased region" description="Gly residues" evidence="6">
    <location>
        <begin position="25"/>
        <end position="36"/>
    </location>
</feature>
<gene>
    <name evidence="9" type="ORF">BJ684DRAFT_4484</name>
</gene>
<dbReference type="PANTHER" id="PTHR22950">
    <property type="entry name" value="AMINO ACID TRANSPORTER"/>
    <property type="match status" value="1"/>
</dbReference>
<accession>A0A4P9XZB8</accession>
<feature type="transmembrane region" description="Helical" evidence="7">
    <location>
        <begin position="490"/>
        <end position="514"/>
    </location>
</feature>
<feature type="compositionally biased region" description="Acidic residues" evidence="6">
    <location>
        <begin position="95"/>
        <end position="110"/>
    </location>
</feature>
<reference evidence="10" key="1">
    <citation type="journal article" date="2018" name="Nat. Microbiol.">
        <title>Leveraging single-cell genomics to expand the fungal tree of life.</title>
        <authorList>
            <person name="Ahrendt S.R."/>
            <person name="Quandt C.A."/>
            <person name="Ciobanu D."/>
            <person name="Clum A."/>
            <person name="Salamov A."/>
            <person name="Andreopoulos B."/>
            <person name="Cheng J.F."/>
            <person name="Woyke T."/>
            <person name="Pelin A."/>
            <person name="Henrissat B."/>
            <person name="Reynolds N.K."/>
            <person name="Benny G.L."/>
            <person name="Smith M.E."/>
            <person name="James T.Y."/>
            <person name="Grigoriev I.V."/>
        </authorList>
    </citation>
    <scope>NUCLEOTIDE SEQUENCE [LARGE SCALE GENOMIC DNA]</scope>
</reference>
<feature type="transmembrane region" description="Helical" evidence="7">
    <location>
        <begin position="246"/>
        <end position="262"/>
    </location>
</feature>
<feature type="transmembrane region" description="Helical" evidence="7">
    <location>
        <begin position="308"/>
        <end position="328"/>
    </location>
</feature>
<dbReference type="GO" id="GO:0015179">
    <property type="term" value="F:L-amino acid transmembrane transporter activity"/>
    <property type="evidence" value="ECO:0007669"/>
    <property type="project" value="TreeGrafter"/>
</dbReference>
<feature type="transmembrane region" description="Helical" evidence="7">
    <location>
        <begin position="159"/>
        <end position="180"/>
    </location>
</feature>
<proteinExistence type="inferred from homology"/>
<feature type="transmembrane region" description="Helical" evidence="7">
    <location>
        <begin position="348"/>
        <end position="367"/>
    </location>
</feature>
<protein>
    <submittedName>
        <fullName evidence="9">Transmembrane amino acid transporter protein-domain-containing protein</fullName>
    </submittedName>
</protein>
<evidence type="ECO:0000256" key="5">
    <source>
        <dbReference type="ARBA" id="ARBA00023136"/>
    </source>
</evidence>
<feature type="transmembrane region" description="Helical" evidence="7">
    <location>
        <begin position="456"/>
        <end position="478"/>
    </location>
</feature>
<dbReference type="OrthoDB" id="1684102at2759"/>
<feature type="transmembrane region" description="Helical" evidence="7">
    <location>
        <begin position="432"/>
        <end position="450"/>
    </location>
</feature>
<dbReference type="EMBL" id="KZ988701">
    <property type="protein sequence ID" value="RKP11714.1"/>
    <property type="molecule type" value="Genomic_DNA"/>
</dbReference>
<evidence type="ECO:0000313" key="10">
    <source>
        <dbReference type="Proteomes" id="UP000267251"/>
    </source>
</evidence>
<keyword evidence="10" id="KW-1185">Reference proteome</keyword>
<sequence>YQLPGAAITSEIYKWVDDQQQDAAGSGGPGSWGGAPLGRTRSKIPTASSLRLPGGFRRHFIRHQAQASGAPEPNIITRNFIDFLALYGHFAGDDFPDDGEEEEEEEEEAGETSPLLAPSTPSIPPGTASPGKVFFLLMKSFVGTGVLFLPRSFYNGGLAFSSIFLCSISYLCLYSMLLLVECRSHISGSFGDIGGKLYGPRMRKAVLSSIAISQVGFCCAYTIFVAKNLRDFLMLVSDCQWIVPEYILVFAQLLVYVPFALIRKIKHLSFLALIADVFIVGGIGYLYYYDITTLMVRGPAAIENFNTADFALFIGTAVFTFEGIGLVIPIRDSMKEPQLFPKVLSRTMILVTFIFCSVGALSYLTFGDKVETVVLLNLPSGSTAVELVQLFYTLAILFSVPLQMFPAIGILENSLFTPRSGKRDPKVKWTKNAFRLGICLLIAVIAYVGSSSLDRFVTLIGAIACIPLSFVYPALFHYKALARSAWSKRADIGIVVFGLCCMTFCTVTTVYSWLFGQQEPEFNRC</sequence>
<comment type="similarity">
    <text evidence="2">Belongs to the amino acid/polyamine transporter 2 family.</text>
</comment>
<feature type="non-terminal residue" evidence="9">
    <location>
        <position position="1"/>
    </location>
</feature>
<evidence type="ECO:0000256" key="2">
    <source>
        <dbReference type="ARBA" id="ARBA00008066"/>
    </source>
</evidence>
<dbReference type="InterPro" id="IPR013057">
    <property type="entry name" value="AA_transpt_TM"/>
</dbReference>
<evidence type="ECO:0000256" key="6">
    <source>
        <dbReference type="SAM" id="MobiDB-lite"/>
    </source>
</evidence>
<feature type="transmembrane region" description="Helical" evidence="7">
    <location>
        <begin position="387"/>
        <end position="411"/>
    </location>
</feature>
<organism evidence="9 10">
    <name type="scientific">Piptocephalis cylindrospora</name>
    <dbReference type="NCBI Taxonomy" id="1907219"/>
    <lineage>
        <taxon>Eukaryota</taxon>
        <taxon>Fungi</taxon>
        <taxon>Fungi incertae sedis</taxon>
        <taxon>Zoopagomycota</taxon>
        <taxon>Zoopagomycotina</taxon>
        <taxon>Zoopagomycetes</taxon>
        <taxon>Zoopagales</taxon>
        <taxon>Piptocephalidaceae</taxon>
        <taxon>Piptocephalis</taxon>
    </lineage>
</organism>
<dbReference type="PANTHER" id="PTHR22950:SF666">
    <property type="entry name" value="VACUOLAR AMINO ACID TRANSPORTER 4"/>
    <property type="match status" value="1"/>
</dbReference>
<evidence type="ECO:0000313" key="9">
    <source>
        <dbReference type="EMBL" id="RKP11714.1"/>
    </source>
</evidence>
<comment type="subcellular location">
    <subcellularLocation>
        <location evidence="1">Membrane</location>
        <topology evidence="1">Multi-pass membrane protein</topology>
    </subcellularLocation>
</comment>
<dbReference type="Proteomes" id="UP000267251">
    <property type="component" value="Unassembled WGS sequence"/>
</dbReference>
<feature type="domain" description="Amino acid transporter transmembrane" evidence="8">
    <location>
        <begin position="127"/>
        <end position="509"/>
    </location>
</feature>
<evidence type="ECO:0000259" key="8">
    <source>
        <dbReference type="Pfam" id="PF01490"/>
    </source>
</evidence>
<evidence type="ECO:0000256" key="1">
    <source>
        <dbReference type="ARBA" id="ARBA00004141"/>
    </source>
</evidence>
<feature type="transmembrane region" description="Helical" evidence="7">
    <location>
        <begin position="269"/>
        <end position="288"/>
    </location>
</feature>
<feature type="region of interest" description="Disordered" evidence="6">
    <location>
        <begin position="21"/>
        <end position="48"/>
    </location>
</feature>
<evidence type="ECO:0000256" key="4">
    <source>
        <dbReference type="ARBA" id="ARBA00022989"/>
    </source>
</evidence>
<feature type="non-terminal residue" evidence="9">
    <location>
        <position position="525"/>
    </location>
</feature>
<name>A0A4P9XZB8_9FUNG</name>
<dbReference type="GO" id="GO:0005774">
    <property type="term" value="C:vacuolar membrane"/>
    <property type="evidence" value="ECO:0007669"/>
    <property type="project" value="TreeGrafter"/>
</dbReference>
<feature type="region of interest" description="Disordered" evidence="6">
    <location>
        <begin position="95"/>
        <end position="122"/>
    </location>
</feature>
<dbReference type="AlphaFoldDB" id="A0A4P9XZB8"/>
<feature type="transmembrane region" description="Helical" evidence="7">
    <location>
        <begin position="205"/>
        <end position="226"/>
    </location>
</feature>
<keyword evidence="4 7" id="KW-1133">Transmembrane helix</keyword>
<dbReference type="Pfam" id="PF01490">
    <property type="entry name" value="Aa_trans"/>
    <property type="match status" value="1"/>
</dbReference>
<evidence type="ECO:0000256" key="3">
    <source>
        <dbReference type="ARBA" id="ARBA00022692"/>
    </source>
</evidence>